<evidence type="ECO:0000313" key="1">
    <source>
        <dbReference type="EMBL" id="KAK6752370.1"/>
    </source>
</evidence>
<accession>A0ABR1DQW6</accession>
<dbReference type="Proteomes" id="UP001303046">
    <property type="component" value="Unassembled WGS sequence"/>
</dbReference>
<comment type="caution">
    <text evidence="1">The sequence shown here is derived from an EMBL/GenBank/DDBJ whole genome shotgun (WGS) entry which is preliminary data.</text>
</comment>
<name>A0ABR1DQW6_NECAM</name>
<organism evidence="1 2">
    <name type="scientific">Necator americanus</name>
    <name type="common">Human hookworm</name>
    <dbReference type="NCBI Taxonomy" id="51031"/>
    <lineage>
        <taxon>Eukaryota</taxon>
        <taxon>Metazoa</taxon>
        <taxon>Ecdysozoa</taxon>
        <taxon>Nematoda</taxon>
        <taxon>Chromadorea</taxon>
        <taxon>Rhabditida</taxon>
        <taxon>Rhabditina</taxon>
        <taxon>Rhabditomorpha</taxon>
        <taxon>Strongyloidea</taxon>
        <taxon>Ancylostomatidae</taxon>
        <taxon>Bunostominae</taxon>
        <taxon>Necator</taxon>
    </lineage>
</organism>
<protein>
    <submittedName>
        <fullName evidence="1">Uncharacterized protein</fullName>
    </submittedName>
</protein>
<proteinExistence type="predicted"/>
<sequence length="81" mass="9322">MERIDTGTCGSNAKCMSGNLCKRLRQMLWAVRHRAASRPSYQTGSITGLKLQSYPNEVELSLSCYYLEKLFAEHILNFNYR</sequence>
<evidence type="ECO:0000313" key="2">
    <source>
        <dbReference type="Proteomes" id="UP001303046"/>
    </source>
</evidence>
<keyword evidence="2" id="KW-1185">Reference proteome</keyword>
<dbReference type="EMBL" id="JAVFWL010000004">
    <property type="protein sequence ID" value="KAK6752370.1"/>
    <property type="molecule type" value="Genomic_DNA"/>
</dbReference>
<reference evidence="1 2" key="1">
    <citation type="submission" date="2023-08" db="EMBL/GenBank/DDBJ databases">
        <title>A Necator americanus chromosomal reference genome.</title>
        <authorList>
            <person name="Ilik V."/>
            <person name="Petrzelkova K.J."/>
            <person name="Pardy F."/>
            <person name="Fuh T."/>
            <person name="Niatou-Singa F.S."/>
            <person name="Gouil Q."/>
            <person name="Baker L."/>
            <person name="Ritchie M.E."/>
            <person name="Jex A.R."/>
            <person name="Gazzola D."/>
            <person name="Li H."/>
            <person name="Toshio Fujiwara R."/>
            <person name="Zhan B."/>
            <person name="Aroian R.V."/>
            <person name="Pafco B."/>
            <person name="Schwarz E.M."/>
        </authorList>
    </citation>
    <scope>NUCLEOTIDE SEQUENCE [LARGE SCALE GENOMIC DNA]</scope>
    <source>
        <strain evidence="1 2">Aroian</strain>
        <tissue evidence="1">Whole animal</tissue>
    </source>
</reference>
<gene>
    <name evidence="1" type="primary">Necator_chrIV.g16957</name>
    <name evidence="1" type="ORF">RB195_003659</name>
</gene>